<dbReference type="GeneID" id="24110579"/>
<feature type="compositionally biased region" description="Basic and acidic residues" evidence="1">
    <location>
        <begin position="387"/>
        <end position="398"/>
    </location>
</feature>
<feature type="compositionally biased region" description="Basic and acidic residues" evidence="1">
    <location>
        <begin position="487"/>
        <end position="519"/>
    </location>
</feature>
<feature type="compositionally biased region" description="Basic and acidic residues" evidence="1">
    <location>
        <begin position="261"/>
        <end position="299"/>
    </location>
</feature>
<evidence type="ECO:0000313" key="3">
    <source>
        <dbReference type="EMBL" id="GAC97713.1"/>
    </source>
</evidence>
<evidence type="ECO:0000313" key="4">
    <source>
        <dbReference type="Proteomes" id="UP000014071"/>
    </source>
</evidence>
<evidence type="ECO:0000259" key="2">
    <source>
        <dbReference type="Pfam" id="PF06991"/>
    </source>
</evidence>
<proteinExistence type="predicted"/>
<feature type="compositionally biased region" description="Acidic residues" evidence="1">
    <location>
        <begin position="35"/>
        <end position="48"/>
    </location>
</feature>
<reference evidence="4" key="1">
    <citation type="journal article" date="2013" name="Genome Announc.">
        <title>Draft genome sequence of the basidiomycetous yeast-like fungus Pseudozyma hubeiensis SY62, which produces an abundant amount of the biosurfactant mannosylerythritol lipids.</title>
        <authorList>
            <person name="Konishi M."/>
            <person name="Hatada Y."/>
            <person name="Horiuchi J."/>
        </authorList>
    </citation>
    <scope>NUCLEOTIDE SEQUENCE [LARGE SCALE GENOMIC DNA]</scope>
    <source>
        <strain evidence="4">SY62</strain>
    </source>
</reference>
<dbReference type="OrthoDB" id="1111734at2759"/>
<feature type="compositionally biased region" description="Acidic residues" evidence="1">
    <location>
        <begin position="96"/>
        <end position="115"/>
    </location>
</feature>
<dbReference type="Proteomes" id="UP000014071">
    <property type="component" value="Unassembled WGS sequence"/>
</dbReference>
<feature type="compositionally biased region" description="Acidic residues" evidence="1">
    <location>
        <begin position="138"/>
        <end position="155"/>
    </location>
</feature>
<dbReference type="PANTHER" id="PTHR15327">
    <property type="entry name" value="MICROFIBRIL-ASSOCIATED PROTEIN"/>
    <property type="match status" value="1"/>
</dbReference>
<feature type="region of interest" description="Disordered" evidence="1">
    <location>
        <begin position="261"/>
        <end position="303"/>
    </location>
</feature>
<dbReference type="EMBL" id="DF238811">
    <property type="protein sequence ID" value="GAC97713.1"/>
    <property type="molecule type" value="Genomic_DNA"/>
</dbReference>
<name>R9P8K1_PSEHS</name>
<gene>
    <name evidence="3" type="ORF">PHSY_005300</name>
</gene>
<sequence length="575" mass="65128">MAPPPPPKVASRVARPAARYRPGKAPSGAGAALDEYSDSDASDREDEQPDTRNASAINIADLSLGSAQQRRTAGIVINDSKKLDLRLNPASITAADDGEQDSSEYETDTDQDEESDRPVFRKPGAPASAPQQQPEATDSSEYETDSEEETDEDESTPAPLLKPIFVPKSARTTISTTTSADQQQPADDLEAKAEALAAQRRKEAHDLAEATIKRQLAEKEYQESHIIDFDDTDGLDPEAEFQAWRQRELARLRRDHEAVLAKQREQQETDAFKSLPEAEKERLGRERAAQSRAEKKEQRGNPAFLQKYYHKGSFFQDMDILKRDYSEKTTKDVDVSKLPKMMQVRGYGVKGRSKWTHLANEDTSKGRMQVERLGSESGCFRCGGPHLKKDCPEVDGKGEGGSGANSSALASEGSRRWGSERADDTVERREAEDSQRQRSRSPPRRGSSRYDAGASSSREPRHRSPNDDRSHRDHKHRSSTHTPSSSHRRDDDTSRSHRHSRDDRKERTHRRDSDRQDDHHHHRSSHRDRDHRSNSSRHRSSDSHDKHKRRDLDDHTSTSRHDDRESHRKRSRLKT</sequence>
<feature type="domain" description="Micro-fibrillar-associated protein 1 C-terminal" evidence="2">
    <location>
        <begin position="151"/>
        <end position="363"/>
    </location>
</feature>
<feature type="region of interest" description="Disordered" evidence="1">
    <location>
        <begin position="1"/>
        <end position="189"/>
    </location>
</feature>
<dbReference type="InterPro" id="IPR009730">
    <property type="entry name" value="MFAP1_C"/>
</dbReference>
<dbReference type="InterPro" id="IPR033194">
    <property type="entry name" value="MFAP1"/>
</dbReference>
<dbReference type="AlphaFoldDB" id="R9P8K1"/>
<organism evidence="3 4">
    <name type="scientific">Pseudozyma hubeiensis (strain SY62)</name>
    <name type="common">Yeast</name>
    <dbReference type="NCBI Taxonomy" id="1305764"/>
    <lineage>
        <taxon>Eukaryota</taxon>
        <taxon>Fungi</taxon>
        <taxon>Dikarya</taxon>
        <taxon>Basidiomycota</taxon>
        <taxon>Ustilaginomycotina</taxon>
        <taxon>Ustilaginomycetes</taxon>
        <taxon>Ustilaginales</taxon>
        <taxon>Ustilaginaceae</taxon>
        <taxon>Pseudozyma</taxon>
    </lineage>
</organism>
<feature type="compositionally biased region" description="Basic and acidic residues" evidence="1">
    <location>
        <begin position="458"/>
        <end position="471"/>
    </location>
</feature>
<feature type="region of interest" description="Disordered" evidence="1">
    <location>
        <begin position="376"/>
        <end position="575"/>
    </location>
</feature>
<evidence type="ECO:0000256" key="1">
    <source>
        <dbReference type="SAM" id="MobiDB-lite"/>
    </source>
</evidence>
<keyword evidence="4" id="KW-1185">Reference proteome</keyword>
<feature type="compositionally biased region" description="Basic and acidic residues" evidence="1">
    <location>
        <begin position="413"/>
        <end position="436"/>
    </location>
</feature>
<dbReference type="eggNOG" id="KOG1425">
    <property type="taxonomic scope" value="Eukaryota"/>
</dbReference>
<protein>
    <recommendedName>
        <fullName evidence="2">Micro-fibrillar-associated protein 1 C-terminal domain-containing protein</fullName>
    </recommendedName>
</protein>
<feature type="compositionally biased region" description="Basic and acidic residues" evidence="1">
    <location>
        <begin position="527"/>
        <end position="566"/>
    </location>
</feature>
<feature type="compositionally biased region" description="Low complexity" evidence="1">
    <location>
        <begin position="125"/>
        <end position="137"/>
    </location>
</feature>
<dbReference type="Pfam" id="PF06991">
    <property type="entry name" value="MFAP1"/>
    <property type="match status" value="1"/>
</dbReference>
<feature type="compositionally biased region" description="Basic residues" evidence="1">
    <location>
        <begin position="437"/>
        <end position="447"/>
    </location>
</feature>
<dbReference type="STRING" id="1305764.R9P8K1"/>
<accession>R9P8K1</accession>
<dbReference type="HOGENOM" id="CLU_022379_1_0_1"/>
<dbReference type="RefSeq" id="XP_012191300.1">
    <property type="nucleotide sequence ID" value="XM_012335910.1"/>
</dbReference>